<name>A0AAW1NPI7_9CHLO</name>
<organism evidence="2 3">
    <name type="scientific">Symbiochloris irregularis</name>
    <dbReference type="NCBI Taxonomy" id="706552"/>
    <lineage>
        <taxon>Eukaryota</taxon>
        <taxon>Viridiplantae</taxon>
        <taxon>Chlorophyta</taxon>
        <taxon>core chlorophytes</taxon>
        <taxon>Trebouxiophyceae</taxon>
        <taxon>Trebouxiales</taxon>
        <taxon>Trebouxiaceae</taxon>
        <taxon>Symbiochloris</taxon>
    </lineage>
</organism>
<comment type="caution">
    <text evidence="2">The sequence shown here is derived from an EMBL/GenBank/DDBJ whole genome shotgun (WGS) entry which is preliminary data.</text>
</comment>
<proteinExistence type="predicted"/>
<sequence length="129" mass="14235">MQLRITLRSFDLSTNVRSGTPLQACSFGSCSMSLWSKVPPLDKRKEARKALFNVPCSIQSLENAFEEKLRRLQQNKPCFEYHSACSSASGTVWVSRSPHPAGPPSGQDDPAPTGWVKVKHFQGQINTAS</sequence>
<feature type="region of interest" description="Disordered" evidence="1">
    <location>
        <begin position="91"/>
        <end position="114"/>
    </location>
</feature>
<evidence type="ECO:0000313" key="2">
    <source>
        <dbReference type="EMBL" id="KAK9794018.1"/>
    </source>
</evidence>
<keyword evidence="3" id="KW-1185">Reference proteome</keyword>
<dbReference type="AlphaFoldDB" id="A0AAW1NPI7"/>
<accession>A0AAW1NPI7</accession>
<dbReference type="EMBL" id="JALJOQ010000144">
    <property type="protein sequence ID" value="KAK9794018.1"/>
    <property type="molecule type" value="Genomic_DNA"/>
</dbReference>
<evidence type="ECO:0000313" key="3">
    <source>
        <dbReference type="Proteomes" id="UP001465755"/>
    </source>
</evidence>
<evidence type="ECO:0000256" key="1">
    <source>
        <dbReference type="SAM" id="MobiDB-lite"/>
    </source>
</evidence>
<reference evidence="2 3" key="1">
    <citation type="journal article" date="2024" name="Nat. Commun.">
        <title>Phylogenomics reveals the evolutionary origins of lichenization in chlorophyte algae.</title>
        <authorList>
            <person name="Puginier C."/>
            <person name="Libourel C."/>
            <person name="Otte J."/>
            <person name="Skaloud P."/>
            <person name="Haon M."/>
            <person name="Grisel S."/>
            <person name="Petersen M."/>
            <person name="Berrin J.G."/>
            <person name="Delaux P.M."/>
            <person name="Dal Grande F."/>
            <person name="Keller J."/>
        </authorList>
    </citation>
    <scope>NUCLEOTIDE SEQUENCE [LARGE SCALE GENOMIC DNA]</scope>
    <source>
        <strain evidence="2 3">SAG 2036</strain>
    </source>
</reference>
<protein>
    <submittedName>
        <fullName evidence="2">Uncharacterized protein</fullName>
    </submittedName>
</protein>
<gene>
    <name evidence="2" type="ORF">WJX73_003105</name>
</gene>
<dbReference type="PROSITE" id="PS51257">
    <property type="entry name" value="PROKAR_LIPOPROTEIN"/>
    <property type="match status" value="1"/>
</dbReference>
<dbReference type="Proteomes" id="UP001465755">
    <property type="component" value="Unassembled WGS sequence"/>
</dbReference>